<reference evidence="1 2" key="1">
    <citation type="submission" date="2024-08" db="EMBL/GenBank/DDBJ databases">
        <title>Genome sequence of Streptomyces aureus CACIA-1.46HGO.</title>
        <authorList>
            <person name="Evangelista-Martinez Z."/>
        </authorList>
    </citation>
    <scope>NUCLEOTIDE SEQUENCE [LARGE SCALE GENOMIC DNA]</scope>
    <source>
        <strain evidence="1 2">CACIA-1.46HGO</strain>
    </source>
</reference>
<name>A0ABV4SHE2_9ACTN</name>
<keyword evidence="2" id="KW-1185">Reference proteome</keyword>
<dbReference type="RefSeq" id="WP_372563186.1">
    <property type="nucleotide sequence ID" value="NZ_JBGOSP010000007.1"/>
</dbReference>
<sequence length="104" mass="10779">MAEARVVSHPHDSALALARAKVLLPDVLVADLSARFTPDSATGVHRARQLSTPRTVVVHGYGAVIGTIAAEGSVAPAPDSWQSRADAAQGVKVVRTVGCSTWTP</sequence>
<dbReference type="EMBL" id="JBGOSP010000007">
    <property type="protein sequence ID" value="MFA3837865.1"/>
    <property type="molecule type" value="Genomic_DNA"/>
</dbReference>
<gene>
    <name evidence="1" type="ORF">ACEG43_17090</name>
</gene>
<organism evidence="1 2">
    <name type="scientific">Streptomyces aureus</name>
    <dbReference type="NCBI Taxonomy" id="193461"/>
    <lineage>
        <taxon>Bacteria</taxon>
        <taxon>Bacillati</taxon>
        <taxon>Actinomycetota</taxon>
        <taxon>Actinomycetes</taxon>
        <taxon>Kitasatosporales</taxon>
        <taxon>Streptomycetaceae</taxon>
        <taxon>Streptomyces</taxon>
    </lineage>
</organism>
<dbReference type="Proteomes" id="UP001571476">
    <property type="component" value="Unassembled WGS sequence"/>
</dbReference>
<evidence type="ECO:0000313" key="2">
    <source>
        <dbReference type="Proteomes" id="UP001571476"/>
    </source>
</evidence>
<comment type="caution">
    <text evidence="1">The sequence shown here is derived from an EMBL/GenBank/DDBJ whole genome shotgun (WGS) entry which is preliminary data.</text>
</comment>
<protein>
    <submittedName>
        <fullName evidence="1">Uncharacterized protein</fullName>
    </submittedName>
</protein>
<evidence type="ECO:0000313" key="1">
    <source>
        <dbReference type="EMBL" id="MFA3837865.1"/>
    </source>
</evidence>
<accession>A0ABV4SHE2</accession>
<proteinExistence type="predicted"/>